<evidence type="ECO:0000259" key="2">
    <source>
        <dbReference type="PROSITE" id="PS01148"/>
    </source>
</evidence>
<dbReference type="Proteomes" id="UP001165678">
    <property type="component" value="Unassembled WGS sequence"/>
</dbReference>
<evidence type="ECO:0000313" key="4">
    <source>
        <dbReference type="Proteomes" id="UP001165678"/>
    </source>
</evidence>
<dbReference type="InterPro" id="IPR001455">
    <property type="entry name" value="TusA-like"/>
</dbReference>
<protein>
    <submittedName>
        <fullName evidence="3">Sulfurtransferase TusA</fullName>
        <ecNumber evidence="3">2.8.1.-</ecNumber>
    </submittedName>
</protein>
<comment type="similarity">
    <text evidence="1">Belongs to the sulfur carrier protein TusA family.</text>
</comment>
<evidence type="ECO:0000313" key="3">
    <source>
        <dbReference type="EMBL" id="MCX2523891.1"/>
    </source>
</evidence>
<gene>
    <name evidence="3" type="primary">tusA</name>
    <name evidence="3" type="ORF">OQ287_06550</name>
</gene>
<dbReference type="SUPFAM" id="SSF64307">
    <property type="entry name" value="SirA-like"/>
    <property type="match status" value="1"/>
</dbReference>
<dbReference type="Gene3D" id="3.30.110.40">
    <property type="entry name" value="TusA-like domain"/>
    <property type="match status" value="1"/>
</dbReference>
<dbReference type="PROSITE" id="PS01148">
    <property type="entry name" value="UPF0033"/>
    <property type="match status" value="1"/>
</dbReference>
<reference evidence="3" key="1">
    <citation type="submission" date="2022-11" db="EMBL/GenBank/DDBJ databases">
        <title>Larsenimonas rhizosphaerae sp. nov., isolated from a tidal mudflat.</title>
        <authorList>
            <person name="Lee S.D."/>
            <person name="Kim I.S."/>
        </authorList>
    </citation>
    <scope>NUCLEOTIDE SEQUENCE</scope>
    <source>
        <strain evidence="3">GH2-1</strain>
    </source>
</reference>
<comment type="caution">
    <text evidence="3">The sequence shown here is derived from an EMBL/GenBank/DDBJ whole genome shotgun (WGS) entry which is preliminary data.</text>
</comment>
<keyword evidence="4" id="KW-1185">Reference proteome</keyword>
<dbReference type="GO" id="GO:0016740">
    <property type="term" value="F:transferase activity"/>
    <property type="evidence" value="ECO:0007669"/>
    <property type="project" value="UniProtKB-KW"/>
</dbReference>
<evidence type="ECO:0000256" key="1">
    <source>
        <dbReference type="ARBA" id="ARBA00008984"/>
    </source>
</evidence>
<dbReference type="RefSeq" id="WP_250937921.1">
    <property type="nucleotide sequence ID" value="NZ_JAMLJK010000001.1"/>
</dbReference>
<proteinExistence type="inferred from homology"/>
<dbReference type="EC" id="2.8.1.-" evidence="3"/>
<dbReference type="AlphaFoldDB" id="A0AA41ZFW7"/>
<accession>A0AA41ZFW7</accession>
<dbReference type="PANTHER" id="PTHR33279">
    <property type="entry name" value="SULFUR CARRIER PROTEIN YEDF-RELATED"/>
    <property type="match status" value="1"/>
</dbReference>
<dbReference type="Pfam" id="PF01206">
    <property type="entry name" value="TusA"/>
    <property type="match status" value="1"/>
</dbReference>
<keyword evidence="3" id="KW-0808">Transferase</keyword>
<dbReference type="PANTHER" id="PTHR33279:SF2">
    <property type="entry name" value="SULFUR CARRIER PROTEIN TUSA"/>
    <property type="match status" value="1"/>
</dbReference>
<organism evidence="3 4">
    <name type="scientific">Larsenimonas rhizosphaerae</name>
    <dbReference type="NCBI Taxonomy" id="2944682"/>
    <lineage>
        <taxon>Bacteria</taxon>
        <taxon>Pseudomonadati</taxon>
        <taxon>Pseudomonadota</taxon>
        <taxon>Gammaproteobacteria</taxon>
        <taxon>Oceanospirillales</taxon>
        <taxon>Halomonadaceae</taxon>
        <taxon>Larsenimonas</taxon>
    </lineage>
</organism>
<sequence>MSELPSADETLDTSGLYCPEPIMMMHNKVAEMVPGECLKVVATDPATTRDIPQFCAYLGHQLIQQETLPDSFVYYISIAGASA</sequence>
<feature type="domain" description="UPF0033" evidence="2">
    <location>
        <begin position="11"/>
        <end position="35"/>
    </location>
</feature>
<dbReference type="InterPro" id="IPR036868">
    <property type="entry name" value="TusA-like_sf"/>
</dbReference>
<name>A0AA41ZFW7_9GAMM</name>
<dbReference type="EMBL" id="JAPIVE010000001">
    <property type="protein sequence ID" value="MCX2523891.1"/>
    <property type="molecule type" value="Genomic_DNA"/>
</dbReference>
<dbReference type="NCBIfam" id="NF001423">
    <property type="entry name" value="PRK00299.1"/>
    <property type="match status" value="1"/>
</dbReference>